<evidence type="ECO:0000313" key="2">
    <source>
        <dbReference type="EMBL" id="PAU78740.1"/>
    </source>
</evidence>
<organism evidence="2 3">
    <name type="scientific">Halovibrio salipaludis</name>
    <dbReference type="NCBI Taxonomy" id="2032626"/>
    <lineage>
        <taxon>Bacteria</taxon>
        <taxon>Pseudomonadati</taxon>
        <taxon>Pseudomonadota</taxon>
        <taxon>Gammaproteobacteria</taxon>
        <taxon>Oceanospirillales</taxon>
        <taxon>Halomonadaceae</taxon>
        <taxon>Halovibrio</taxon>
    </lineage>
</organism>
<dbReference type="AlphaFoldDB" id="A0A2A2F1T8"/>
<dbReference type="Proteomes" id="UP000218896">
    <property type="component" value="Unassembled WGS sequence"/>
</dbReference>
<keyword evidence="3" id="KW-1185">Reference proteome</keyword>
<protein>
    <submittedName>
        <fullName evidence="2">Metalloendopeptidase</fullName>
    </submittedName>
</protein>
<accession>A0A2A2F1T8</accession>
<proteinExistence type="predicted"/>
<feature type="coiled-coil region" evidence="1">
    <location>
        <begin position="14"/>
        <end position="59"/>
    </location>
</feature>
<sequence>MADKQRPRLSDGAETAYNRMLERVESRLAEAEERTWEQLQQEIEEAVEFEQEVAELTRDELNLLAAYLRRDLSHLLGFVSSTGDGVAEWLRTDLEWIEDWLVERLLSIADPTRLDTLELQQKLQNTDADHYFAGELAMAGVLRCLNCGHMRTLAETTRLEPCERCESHYFERITAHTPDVEPGTD</sequence>
<dbReference type="EMBL" id="NSKD01000007">
    <property type="protein sequence ID" value="PAU78740.1"/>
    <property type="molecule type" value="Genomic_DNA"/>
</dbReference>
<dbReference type="RefSeq" id="WP_095618310.1">
    <property type="nucleotide sequence ID" value="NZ_NSKD01000007.1"/>
</dbReference>
<name>A0A2A2F1T8_9GAMM</name>
<gene>
    <name evidence="2" type="ORF">CK501_13730</name>
</gene>
<dbReference type="OrthoDB" id="3174978at2"/>
<comment type="caution">
    <text evidence="2">The sequence shown here is derived from an EMBL/GenBank/DDBJ whole genome shotgun (WGS) entry which is preliminary data.</text>
</comment>
<dbReference type="InterPro" id="IPR009912">
    <property type="entry name" value="DUF1451"/>
</dbReference>
<reference evidence="2 3" key="1">
    <citation type="submission" date="2017-08" db="EMBL/GenBank/DDBJ databases">
        <title>Halovibrio sewagensis sp. nov., isolated from wastewater of high salinity.</title>
        <authorList>
            <person name="Dong X."/>
            <person name="Zhang G."/>
        </authorList>
    </citation>
    <scope>NUCLEOTIDE SEQUENCE [LARGE SCALE GENOMIC DNA]</scope>
    <source>
        <strain evidence="2 3">YL5-2</strain>
    </source>
</reference>
<dbReference type="Pfam" id="PF07295">
    <property type="entry name" value="DUF1451"/>
    <property type="match status" value="1"/>
</dbReference>
<evidence type="ECO:0000313" key="3">
    <source>
        <dbReference type="Proteomes" id="UP000218896"/>
    </source>
</evidence>
<keyword evidence="1" id="KW-0175">Coiled coil</keyword>
<evidence type="ECO:0000256" key="1">
    <source>
        <dbReference type="SAM" id="Coils"/>
    </source>
</evidence>